<accession>A0A9X1XET5</accession>
<keyword evidence="1" id="KW-1133">Transmembrane helix</keyword>
<dbReference type="CDD" id="cd15787">
    <property type="entry name" value="YycH_N"/>
    <property type="match status" value="1"/>
</dbReference>
<dbReference type="Gene3D" id="3.30.310.160">
    <property type="entry name" value="YycH protein, domain 2"/>
    <property type="match status" value="1"/>
</dbReference>
<feature type="domain" description="Regulatory protein YycH" evidence="2">
    <location>
        <begin position="22"/>
        <end position="445"/>
    </location>
</feature>
<keyword evidence="4" id="KW-1185">Reference proteome</keyword>
<comment type="caution">
    <text evidence="3">The sequence shown here is derived from an EMBL/GenBank/DDBJ whole genome shotgun (WGS) entry which is preliminary data.</text>
</comment>
<sequence>MTWSKIYNIIKFVAKSVYRNFEVIKSVLLIFLIMLSLILTWSLWTLKPNYSNLEETRTLKKAQVTDTKKITDVIRPSQIIYYDKNSYRGMPANDNFIERVNQMLENTKFYESRNRPSTNIDEKLKNKEYIEVIYPTDMTADIYSQIFNLTSSGGTFTIPSADRVIFYKKDTNEVEAHIISYTQRKMITASTTFPFDSLKNIINNAKSGVLEYEPYDVERDTDQGAEVSRRFYFPKQSFELNSYSYLSRSINSDTIDRYKNALFRDPGNVKSGNTGEYYTDESSALDVNRNTNRIKYTNFTQGPDEDMTQQTRSPLFNSVDFINNHAGWGNPYYFYNLDPTSGSVEFLLFVRGIPVIKSDMEMKLGWTNNELNEYQRSLVELVMDDKEYSFKPKKVKLQSAAEVKAALKEYDMSLVNKLAVGYEMTHARGQENVYNLQPKWFVNYGPSHDWQPLFRDSQGPGGEF</sequence>
<dbReference type="EMBL" id="JAIWJX010000002">
    <property type="protein sequence ID" value="MCK6259356.1"/>
    <property type="molecule type" value="Genomic_DNA"/>
</dbReference>
<evidence type="ECO:0000313" key="4">
    <source>
        <dbReference type="Proteomes" id="UP001139011"/>
    </source>
</evidence>
<protein>
    <submittedName>
        <fullName evidence="3">Two-component system activity regulator YycH</fullName>
    </submittedName>
</protein>
<gene>
    <name evidence="3" type="primary">yycH</name>
    <name evidence="3" type="ORF">LCY76_22535</name>
</gene>
<dbReference type="Proteomes" id="UP001139011">
    <property type="component" value="Unassembled WGS sequence"/>
</dbReference>
<dbReference type="RefSeq" id="WP_248254533.1">
    <property type="nucleotide sequence ID" value="NZ_JAIWJX010000002.1"/>
</dbReference>
<dbReference type="InterPro" id="IPR009996">
    <property type="entry name" value="YycH"/>
</dbReference>
<dbReference type="AlphaFoldDB" id="A0A9X1XET5"/>
<feature type="transmembrane region" description="Helical" evidence="1">
    <location>
        <begin position="21"/>
        <end position="44"/>
    </location>
</feature>
<organism evidence="3 4">
    <name type="scientific">Fictibacillus marinisediminis</name>
    <dbReference type="NCBI Taxonomy" id="2878389"/>
    <lineage>
        <taxon>Bacteria</taxon>
        <taxon>Bacillati</taxon>
        <taxon>Bacillota</taxon>
        <taxon>Bacilli</taxon>
        <taxon>Bacillales</taxon>
        <taxon>Fictibacillaceae</taxon>
        <taxon>Fictibacillus</taxon>
    </lineage>
</organism>
<evidence type="ECO:0000259" key="2">
    <source>
        <dbReference type="Pfam" id="PF07435"/>
    </source>
</evidence>
<evidence type="ECO:0000313" key="3">
    <source>
        <dbReference type="EMBL" id="MCK6259356.1"/>
    </source>
</evidence>
<dbReference type="Gene3D" id="3.10.450.310">
    <property type="match status" value="1"/>
</dbReference>
<evidence type="ECO:0000256" key="1">
    <source>
        <dbReference type="SAM" id="Phobius"/>
    </source>
</evidence>
<keyword evidence="1" id="KW-0812">Transmembrane</keyword>
<dbReference type="Pfam" id="PF07435">
    <property type="entry name" value="YycH"/>
    <property type="match status" value="1"/>
</dbReference>
<reference evidence="3" key="1">
    <citation type="submission" date="2021-09" db="EMBL/GenBank/DDBJ databases">
        <title>Genome analysis of Fictibacillus sp. KIGAM418 isolated from marine sediment.</title>
        <authorList>
            <person name="Seo M.-J."/>
            <person name="Cho E.-S."/>
            <person name="Hwang C.Y."/>
        </authorList>
    </citation>
    <scope>NUCLEOTIDE SEQUENCE</scope>
    <source>
        <strain evidence="3">KIGAM418</strain>
    </source>
</reference>
<name>A0A9X1XET5_9BACL</name>
<proteinExistence type="predicted"/>
<dbReference type="InterPro" id="IPR042274">
    <property type="entry name" value="YycH/YycI_2"/>
</dbReference>
<keyword evidence="1" id="KW-0472">Membrane</keyword>